<dbReference type="InterPro" id="IPR000157">
    <property type="entry name" value="TIR_dom"/>
</dbReference>
<feature type="compositionally biased region" description="Low complexity" evidence="4">
    <location>
        <begin position="1582"/>
        <end position="1611"/>
    </location>
</feature>
<feature type="compositionally biased region" description="Basic residues" evidence="4">
    <location>
        <begin position="1503"/>
        <end position="1514"/>
    </location>
</feature>
<evidence type="ECO:0000256" key="3">
    <source>
        <dbReference type="ARBA" id="ARBA00022737"/>
    </source>
</evidence>
<keyword evidence="3" id="KW-0677">Repeat</keyword>
<dbReference type="Proteomes" id="UP001642540">
    <property type="component" value="Unassembled WGS sequence"/>
</dbReference>
<dbReference type="EMBL" id="CAXLJM020000040">
    <property type="protein sequence ID" value="CAL8109035.1"/>
    <property type="molecule type" value="Genomic_DNA"/>
</dbReference>
<gene>
    <name evidence="8" type="ORF">ODALV1_LOCUS13175</name>
</gene>
<comment type="caution">
    <text evidence="8">The sequence shown here is derived from an EMBL/GenBank/DDBJ whole genome shotgun (WGS) entry which is preliminary data.</text>
</comment>
<comment type="similarity">
    <text evidence="1">Belongs to the Toll-like receptor family.</text>
</comment>
<feature type="compositionally biased region" description="Polar residues" evidence="4">
    <location>
        <begin position="1566"/>
        <end position="1580"/>
    </location>
</feature>
<evidence type="ECO:0000313" key="9">
    <source>
        <dbReference type="Proteomes" id="UP001642540"/>
    </source>
</evidence>
<evidence type="ECO:0000256" key="4">
    <source>
        <dbReference type="SAM" id="MobiDB-lite"/>
    </source>
</evidence>
<dbReference type="Gene3D" id="3.80.10.10">
    <property type="entry name" value="Ribonuclease Inhibitor"/>
    <property type="match status" value="6"/>
</dbReference>
<feature type="domain" description="TIR" evidence="7">
    <location>
        <begin position="1184"/>
        <end position="1343"/>
    </location>
</feature>
<dbReference type="SMART" id="SM00364">
    <property type="entry name" value="LRR_BAC"/>
    <property type="match status" value="9"/>
</dbReference>
<dbReference type="InterPro" id="IPR035897">
    <property type="entry name" value="Toll_tir_struct_dom_sf"/>
</dbReference>
<feature type="region of interest" description="Disordered" evidence="4">
    <location>
        <begin position="1485"/>
        <end position="1540"/>
    </location>
</feature>
<feature type="transmembrane region" description="Helical" evidence="5">
    <location>
        <begin position="1110"/>
        <end position="1134"/>
    </location>
</feature>
<sequence>MDYQRQHYTVFIVFLLFISSVDSYRADLTPSPSAMAASTRALLSSSKPSLSLPPIIQQQQHGCVWSTVKINNNNNMRNGSTSSSSGYPPFLQRTLNANSYSLDCHLRTLSTDFWGNYTFNRDQLESTSRLVVKCNDKLLFESFLNPNQSFFRLRNLGDVSIHSCKIRKMPSRIWSSLGLLKKLTISSFNGEWSSSVGMEVEHGAFEGLSNLEKLDLSFNNIYLFPDPNIFCPLRNLIQLNLSRNHLSEVEEFGSSTNSAPFRSVYSGEESGGSGNSPCVLKIQNVDLSFNTLRQLNNNAFAKLKNLAELRLHNNLIVELADNVFSDLPLRTLDISSNRLVALPPTIFKNLPLRELYLQNNSISALSPQLFSGLDRLVVLKLSFNQLSHIASSIFNDLVKVESLHLDNNRIESINPNSFQSMTKLQNLDLSSNQIKFVDSRLFSSLNLLRQLYLDHNKISQMDVDSLQYCTRLEDVGLADNLLTEVPVALRAGLKHLVTLDIGENKISNLTNESFLGMTQLYGLRLVDNKLLEIPKGLCDPMNRLRVLNVAQNHISKISPGAFSSCPDLRALRLDANLLQELPPTLAPQLPSLLWLNVSENRLQFADYRRLPTTLEWFDVSHNELVSLGGLVNEGGNDTIPLSLRVVDASYNKLNFLDYTTTIPPTLETLRLNHNELSKVAPDTFIRSSRLRRVELMGNKLENLPLSALRFPPVQNAKPLPEFFLSKNPFLCNCEMEWLTRINEIAVLRQYPKIADFDTISCRPTFAKKEVIPVLEASSKDFLCKYNYHCPAWCACCNFDFCDCASSCPNNCTCYHDNARFSQNIVTCSNSGHTAIPTRLPMDATEIFLDGNVIPVLKSHTFIGKTNLKSLYLNNSKIETIANKSFNGLKALEILHMEDNYLRELQGFEFANLDALRELYLQDNKISYINENTFNNLKFLQVLRLDGNLLVDFAVWTLSENRYLNSVMLSKNPFSCACDYLIPFGGWAKKTSIVVDWSLVTCQPVQQAVVGSNSTQFYGDDDTPSQVINVISMCDHNTELNFDDNVPHIMDSEILLNHISAEKVASDNNNNNNINSNNPTHHQNNFPSINNDISTAEGEEAVVDQESGDEWGWTIFSIILIMIVIIMLIIVFLVFRKDHSNPILPRWLSTVSSPLFHFCCGGSGAGAHGKSGSAGGFGGVDDGDKLFDAYFLYSRKDEDLLLQKIAPELESPSSAYSAGVIPPPPPHGLNYRLCLHYRDLCLSADNPLNTEMVLSACDASKRIVILFSRSFLQEMSHPSFRVAIQTAITRNQNKLLFILLPPFTEQNVVTIYPELKSGHFSTMNQITSLEWSDSSFWSKLKLILPTPTLLTSSSSPSGLNSTSTISSSNSSAIFNMAHHHHHHNLINYNNAMSLHDYAYNTINSQSQQYHRNILPFQHPSVPKHHIALAWQHQQQQLQQNQNFYNNSQHSQIIPIPGYPGHHQQAGLQPAVVVPNFNESFRRHLQIQQSQNKTMTMSPTNSNQHQHHHHNPHHQHQISNCSSSTSNNNPSIQSYQPLDSNYSSSNELLEHVYSTLDSPPMNKEGSCLSDQHQQNENSSAPPQLNRLNNNNVSNNPAGNSSNSNNSGLQCSNNASNSNSTPDNSASATGNNNNGNGGTMYFV</sequence>
<reference evidence="8 9" key="1">
    <citation type="submission" date="2024-08" db="EMBL/GenBank/DDBJ databases">
        <authorList>
            <person name="Cucini C."/>
            <person name="Frati F."/>
        </authorList>
    </citation>
    <scope>NUCLEOTIDE SEQUENCE [LARGE SCALE GENOMIC DNA]</scope>
</reference>
<dbReference type="PROSITE" id="PS51450">
    <property type="entry name" value="LRR"/>
    <property type="match status" value="6"/>
</dbReference>
<feature type="signal peptide" evidence="6">
    <location>
        <begin position="1"/>
        <end position="23"/>
    </location>
</feature>
<evidence type="ECO:0000256" key="1">
    <source>
        <dbReference type="ARBA" id="ARBA00009634"/>
    </source>
</evidence>
<keyword evidence="5" id="KW-0472">Membrane</keyword>
<feature type="compositionally biased region" description="Low complexity" evidence="4">
    <location>
        <begin position="1621"/>
        <end position="1631"/>
    </location>
</feature>
<keyword evidence="9" id="KW-1185">Reference proteome</keyword>
<feature type="compositionally biased region" description="Low complexity" evidence="4">
    <location>
        <begin position="1515"/>
        <end position="1532"/>
    </location>
</feature>
<dbReference type="SMART" id="SM00369">
    <property type="entry name" value="LRR_TYP"/>
    <property type="match status" value="21"/>
</dbReference>
<keyword evidence="6" id="KW-0732">Signal</keyword>
<dbReference type="InterPro" id="IPR032675">
    <property type="entry name" value="LRR_dom_sf"/>
</dbReference>
<dbReference type="SMART" id="SM00365">
    <property type="entry name" value="LRR_SD22"/>
    <property type="match status" value="8"/>
</dbReference>
<dbReference type="SMART" id="SM00255">
    <property type="entry name" value="TIR"/>
    <property type="match status" value="1"/>
</dbReference>
<keyword evidence="5" id="KW-0812">Transmembrane</keyword>
<dbReference type="SUPFAM" id="SSF52200">
    <property type="entry name" value="Toll/Interleukin receptor TIR domain"/>
    <property type="match status" value="1"/>
</dbReference>
<dbReference type="PANTHER" id="PTHR24366:SF158">
    <property type="entry name" value="PLATELET GLYCOPROTEIN IB ALPHA CHAIN-LIKE-RELATED"/>
    <property type="match status" value="1"/>
</dbReference>
<dbReference type="InterPro" id="IPR003591">
    <property type="entry name" value="Leu-rich_rpt_typical-subtyp"/>
</dbReference>
<evidence type="ECO:0000259" key="7">
    <source>
        <dbReference type="PROSITE" id="PS50104"/>
    </source>
</evidence>
<evidence type="ECO:0000256" key="2">
    <source>
        <dbReference type="ARBA" id="ARBA00022614"/>
    </source>
</evidence>
<dbReference type="InterPro" id="IPR001611">
    <property type="entry name" value="Leu-rich_rpt"/>
</dbReference>
<keyword evidence="2" id="KW-0433">Leucine-rich repeat</keyword>
<protein>
    <recommendedName>
        <fullName evidence="7">TIR domain-containing protein</fullName>
    </recommendedName>
</protein>
<feature type="chain" id="PRO_5045273587" description="TIR domain-containing protein" evidence="6">
    <location>
        <begin position="24"/>
        <end position="1640"/>
    </location>
</feature>
<feature type="compositionally biased region" description="Polar residues" evidence="4">
    <location>
        <begin position="1485"/>
        <end position="1500"/>
    </location>
</feature>
<evidence type="ECO:0000256" key="5">
    <source>
        <dbReference type="SAM" id="Phobius"/>
    </source>
</evidence>
<dbReference type="PANTHER" id="PTHR24366">
    <property type="entry name" value="IG(IMMUNOGLOBULIN) AND LRR(LEUCINE RICH REPEAT) DOMAINS"/>
    <property type="match status" value="1"/>
</dbReference>
<evidence type="ECO:0000256" key="6">
    <source>
        <dbReference type="SAM" id="SignalP"/>
    </source>
</evidence>
<name>A0ABP1QNY3_9HEXA</name>
<evidence type="ECO:0000313" key="8">
    <source>
        <dbReference type="EMBL" id="CAL8109035.1"/>
    </source>
</evidence>
<accession>A0ABP1QNY3</accession>
<keyword evidence="5" id="KW-1133">Transmembrane helix</keyword>
<feature type="region of interest" description="Disordered" evidence="4">
    <location>
        <begin position="1554"/>
        <end position="1640"/>
    </location>
</feature>
<dbReference type="Pfam" id="PF13855">
    <property type="entry name" value="LRR_8"/>
    <property type="match status" value="5"/>
</dbReference>
<dbReference type="PROSITE" id="PS50104">
    <property type="entry name" value="TIR"/>
    <property type="match status" value="1"/>
</dbReference>
<dbReference type="SUPFAM" id="SSF52058">
    <property type="entry name" value="L domain-like"/>
    <property type="match status" value="4"/>
</dbReference>
<proteinExistence type="inferred from homology"/>
<organism evidence="8 9">
    <name type="scientific">Orchesella dallaii</name>
    <dbReference type="NCBI Taxonomy" id="48710"/>
    <lineage>
        <taxon>Eukaryota</taxon>
        <taxon>Metazoa</taxon>
        <taxon>Ecdysozoa</taxon>
        <taxon>Arthropoda</taxon>
        <taxon>Hexapoda</taxon>
        <taxon>Collembola</taxon>
        <taxon>Entomobryomorpha</taxon>
        <taxon>Entomobryoidea</taxon>
        <taxon>Orchesellidae</taxon>
        <taxon>Orchesellinae</taxon>
        <taxon>Orchesella</taxon>
    </lineage>
</organism>
<dbReference type="Gene3D" id="3.40.50.10140">
    <property type="entry name" value="Toll/interleukin-1 receptor homology (TIR) domain"/>
    <property type="match status" value="1"/>
</dbReference>